<gene>
    <name evidence="1" type="ORF">AB4874_11310</name>
</gene>
<dbReference type="EMBL" id="JBFRYC010000006">
    <property type="protein sequence ID" value="MEX1662230.1"/>
    <property type="molecule type" value="Genomic_DNA"/>
</dbReference>
<proteinExistence type="predicted"/>
<reference evidence="1 2" key="1">
    <citation type="journal article" date="2011" name="Int. J. Syst. Evol. Microbiol.">
        <title>Zhongshania antarctica gen. nov., sp. nov. and Zhongshania guokunii sp. nov., gammaproteobacteria respectively isolated from coastal attached (fast) ice and surface seawater of the Antarctic.</title>
        <authorList>
            <person name="Li H.J."/>
            <person name="Zhang X.Y."/>
            <person name="Chen C.X."/>
            <person name="Zhang Y.J."/>
            <person name="Gao Z.M."/>
            <person name="Yu Y."/>
            <person name="Chen X.L."/>
            <person name="Chen B."/>
            <person name="Zhang Y.Z."/>
        </authorList>
    </citation>
    <scope>NUCLEOTIDE SEQUENCE [LARGE SCALE GENOMIC DNA]</scope>
    <source>
        <strain evidence="1 2">15-R06ZXC-3</strain>
    </source>
</reference>
<accession>A0ABV3TLU4</accession>
<protein>
    <submittedName>
        <fullName evidence="1">Uncharacterized protein</fullName>
    </submittedName>
</protein>
<comment type="caution">
    <text evidence="1">The sequence shown here is derived from an EMBL/GenBank/DDBJ whole genome shotgun (WGS) entry which is preliminary data.</text>
</comment>
<evidence type="ECO:0000313" key="1">
    <source>
        <dbReference type="EMBL" id="MEX1662230.1"/>
    </source>
</evidence>
<organism evidence="1 2">
    <name type="scientific">Thioclava arctica</name>
    <dbReference type="NCBI Taxonomy" id="3238301"/>
    <lineage>
        <taxon>Bacteria</taxon>
        <taxon>Pseudomonadati</taxon>
        <taxon>Pseudomonadota</taxon>
        <taxon>Alphaproteobacteria</taxon>
        <taxon>Rhodobacterales</taxon>
        <taxon>Paracoccaceae</taxon>
        <taxon>Thioclava</taxon>
    </lineage>
</organism>
<name>A0ABV3TLU4_9RHOB</name>
<dbReference type="RefSeq" id="WP_368392072.1">
    <property type="nucleotide sequence ID" value="NZ_JBFRYC010000006.1"/>
</dbReference>
<evidence type="ECO:0000313" key="2">
    <source>
        <dbReference type="Proteomes" id="UP001557465"/>
    </source>
</evidence>
<dbReference type="Proteomes" id="UP001557465">
    <property type="component" value="Unassembled WGS sequence"/>
</dbReference>
<sequence length="78" mass="9134">MRLDHVKTLRRRVIAAHCDDVAFIEKGDFFEFLYLVRMNRNGGICIPVEQITCGVIVANPRFKDEWNSRRALLKRGQE</sequence>
<keyword evidence="2" id="KW-1185">Reference proteome</keyword>